<dbReference type="EMBL" id="LAZR01066630">
    <property type="protein sequence ID" value="KKK53188.1"/>
    <property type="molecule type" value="Genomic_DNA"/>
</dbReference>
<evidence type="ECO:0000313" key="1">
    <source>
        <dbReference type="EMBL" id="KKK53188.1"/>
    </source>
</evidence>
<dbReference type="AlphaFoldDB" id="A0A0F8W9A1"/>
<organism evidence="1">
    <name type="scientific">marine sediment metagenome</name>
    <dbReference type="NCBI Taxonomy" id="412755"/>
    <lineage>
        <taxon>unclassified sequences</taxon>
        <taxon>metagenomes</taxon>
        <taxon>ecological metagenomes</taxon>
    </lineage>
</organism>
<proteinExistence type="predicted"/>
<reference evidence="1" key="1">
    <citation type="journal article" date="2015" name="Nature">
        <title>Complex archaea that bridge the gap between prokaryotes and eukaryotes.</title>
        <authorList>
            <person name="Spang A."/>
            <person name="Saw J.H."/>
            <person name="Jorgensen S.L."/>
            <person name="Zaremba-Niedzwiedzka K."/>
            <person name="Martijn J."/>
            <person name="Lind A.E."/>
            <person name="van Eijk R."/>
            <person name="Schleper C."/>
            <person name="Guy L."/>
            <person name="Ettema T.J."/>
        </authorList>
    </citation>
    <scope>NUCLEOTIDE SEQUENCE</scope>
</reference>
<accession>A0A0F8W9A1</accession>
<gene>
    <name evidence="1" type="ORF">LCGC14_3097270</name>
</gene>
<sequence>MDQEKYDKMLKRARIKRRESINRQFEIDMEKYQKTLIYALKSVKDQARPDTWSSAHKNCFRCSIGKGESEKHIRKKFERYLEWRKLGAVVFTELRLKDGSRPDLIVCLNNGSVFIEEIVESEKEASLLIKEKKYPFPIRIVRG</sequence>
<comment type="caution">
    <text evidence="1">The sequence shown here is derived from an EMBL/GenBank/DDBJ whole genome shotgun (WGS) entry which is preliminary data.</text>
</comment>
<protein>
    <submittedName>
        <fullName evidence="1">Uncharacterized protein</fullName>
    </submittedName>
</protein>
<name>A0A0F8W9A1_9ZZZZ</name>